<comment type="subcellular location">
    <subcellularLocation>
        <location evidence="1">Cell membrane</location>
        <topology evidence="1">Multi-pass membrane protein</topology>
    </subcellularLocation>
</comment>
<name>A0A9D9I9T3_9SPIO</name>
<dbReference type="InterPro" id="IPR002528">
    <property type="entry name" value="MATE_fam"/>
</dbReference>
<evidence type="ECO:0000256" key="7">
    <source>
        <dbReference type="SAM" id="Phobius"/>
    </source>
</evidence>
<sequence>MRRLTESEFREKSLSSNVYLLIIQVGTPLAVFALFASLFSLLDTIMASHIGTIDVSTVAYMNQLRMILNSIGTGIGTGSMILINRAYGAGDKAKTNELTNTLVRLLLILSLIFLLMIPFVPAILRLIKTPEEFISEGAAYFRILITATVVNFVNLIYINVEKSRGRTGVILVANLSMMVIKLIFSALFVYVLDKGITYIALSTLISYSACAIYALPHLFDRNSIFCIRPSLVFHTKKGYSKSLLSLSFPVAVEDSTFSLGKVIVNSIASSYGAEMIGALGISNNVSGLAASFENGFSDASSSIVSQNYGAGKCRRAIKVYIANIIITFIASLFALGVLYAFSDKLIPIFATSRNGFNAGFMETIRRIFIYDSLSCFGIAFNGAGMDFLLGLGKTKVTLVLNFLKIFVFRIPVLFILQMFISDGATALGIMMMISNCGVAIPTTLICIHVARNLIKEEKLNEIKSSESFTLS</sequence>
<organism evidence="8 9">
    <name type="scientific">Candidatus Ornithospirochaeta stercoravium</name>
    <dbReference type="NCBI Taxonomy" id="2840897"/>
    <lineage>
        <taxon>Bacteria</taxon>
        <taxon>Pseudomonadati</taxon>
        <taxon>Spirochaetota</taxon>
        <taxon>Spirochaetia</taxon>
        <taxon>Spirochaetales</taxon>
        <taxon>Spirochaetaceae</taxon>
        <taxon>Spirochaetaceae incertae sedis</taxon>
        <taxon>Candidatus Ornithospirochaeta</taxon>
    </lineage>
</organism>
<feature type="transmembrane region" description="Helical" evidence="7">
    <location>
        <begin position="66"/>
        <end position="84"/>
    </location>
</feature>
<evidence type="ECO:0000256" key="1">
    <source>
        <dbReference type="ARBA" id="ARBA00004651"/>
    </source>
</evidence>
<evidence type="ECO:0000256" key="2">
    <source>
        <dbReference type="ARBA" id="ARBA00022448"/>
    </source>
</evidence>
<protein>
    <submittedName>
        <fullName evidence="8">MATE family efflux transporter</fullName>
    </submittedName>
</protein>
<dbReference type="PANTHER" id="PTHR43549">
    <property type="entry name" value="MULTIDRUG RESISTANCE PROTEIN YPNP-RELATED"/>
    <property type="match status" value="1"/>
</dbReference>
<keyword evidence="2" id="KW-0813">Transport</keyword>
<feature type="transmembrane region" description="Helical" evidence="7">
    <location>
        <begin position="196"/>
        <end position="215"/>
    </location>
</feature>
<dbReference type="InterPro" id="IPR048279">
    <property type="entry name" value="MdtK-like"/>
</dbReference>
<keyword evidence="5 7" id="KW-1133">Transmembrane helix</keyword>
<accession>A0A9D9I9T3</accession>
<dbReference type="GO" id="GO:0015297">
    <property type="term" value="F:antiporter activity"/>
    <property type="evidence" value="ECO:0007669"/>
    <property type="project" value="InterPro"/>
</dbReference>
<feature type="transmembrane region" description="Helical" evidence="7">
    <location>
        <begin position="426"/>
        <end position="450"/>
    </location>
</feature>
<reference evidence="8" key="1">
    <citation type="submission" date="2020-10" db="EMBL/GenBank/DDBJ databases">
        <authorList>
            <person name="Gilroy R."/>
        </authorList>
    </citation>
    <scope>NUCLEOTIDE SEQUENCE</scope>
    <source>
        <strain evidence="8">14700</strain>
    </source>
</reference>
<dbReference type="EMBL" id="JADIMF010000010">
    <property type="protein sequence ID" value="MBO8468276.1"/>
    <property type="molecule type" value="Genomic_DNA"/>
</dbReference>
<proteinExistence type="predicted"/>
<feature type="transmembrane region" description="Helical" evidence="7">
    <location>
        <begin position="139"/>
        <end position="157"/>
    </location>
</feature>
<dbReference type="GO" id="GO:0005886">
    <property type="term" value="C:plasma membrane"/>
    <property type="evidence" value="ECO:0007669"/>
    <property type="project" value="UniProtKB-SubCell"/>
</dbReference>
<keyword evidence="4 7" id="KW-0812">Transmembrane</keyword>
<dbReference type="InterPro" id="IPR052031">
    <property type="entry name" value="Membrane_Transporter-Flippase"/>
</dbReference>
<feature type="transmembrane region" description="Helical" evidence="7">
    <location>
        <begin position="169"/>
        <end position="190"/>
    </location>
</feature>
<evidence type="ECO:0000256" key="6">
    <source>
        <dbReference type="ARBA" id="ARBA00023136"/>
    </source>
</evidence>
<feature type="transmembrane region" description="Helical" evidence="7">
    <location>
        <begin position="367"/>
        <end position="391"/>
    </location>
</feature>
<keyword evidence="6 7" id="KW-0472">Membrane</keyword>
<feature type="transmembrane region" description="Helical" evidence="7">
    <location>
        <begin position="320"/>
        <end position="341"/>
    </location>
</feature>
<dbReference type="AlphaFoldDB" id="A0A9D9I9T3"/>
<evidence type="ECO:0000256" key="5">
    <source>
        <dbReference type="ARBA" id="ARBA00022989"/>
    </source>
</evidence>
<feature type="transmembrane region" description="Helical" evidence="7">
    <location>
        <begin position="21"/>
        <end position="46"/>
    </location>
</feature>
<feature type="transmembrane region" description="Helical" evidence="7">
    <location>
        <begin position="398"/>
        <end position="420"/>
    </location>
</feature>
<evidence type="ECO:0000256" key="3">
    <source>
        <dbReference type="ARBA" id="ARBA00022475"/>
    </source>
</evidence>
<evidence type="ECO:0000313" key="9">
    <source>
        <dbReference type="Proteomes" id="UP000810292"/>
    </source>
</evidence>
<dbReference type="NCBIfam" id="TIGR00797">
    <property type="entry name" value="matE"/>
    <property type="match status" value="1"/>
</dbReference>
<dbReference type="GO" id="GO:0042910">
    <property type="term" value="F:xenobiotic transmembrane transporter activity"/>
    <property type="evidence" value="ECO:0007669"/>
    <property type="project" value="InterPro"/>
</dbReference>
<comment type="caution">
    <text evidence="8">The sequence shown here is derived from an EMBL/GenBank/DDBJ whole genome shotgun (WGS) entry which is preliminary data.</text>
</comment>
<gene>
    <name evidence="8" type="ORF">IAA72_00640</name>
</gene>
<keyword evidence="3" id="KW-1003">Cell membrane</keyword>
<evidence type="ECO:0000256" key="4">
    <source>
        <dbReference type="ARBA" id="ARBA00022692"/>
    </source>
</evidence>
<dbReference type="PIRSF" id="PIRSF006603">
    <property type="entry name" value="DinF"/>
    <property type="match status" value="1"/>
</dbReference>
<evidence type="ECO:0000313" key="8">
    <source>
        <dbReference type="EMBL" id="MBO8468276.1"/>
    </source>
</evidence>
<dbReference type="PANTHER" id="PTHR43549:SF2">
    <property type="entry name" value="MULTIDRUG RESISTANCE PROTEIN NORM-RELATED"/>
    <property type="match status" value="1"/>
</dbReference>
<reference evidence="8" key="2">
    <citation type="journal article" date="2021" name="PeerJ">
        <title>Extensive microbial diversity within the chicken gut microbiome revealed by metagenomics and culture.</title>
        <authorList>
            <person name="Gilroy R."/>
            <person name="Ravi A."/>
            <person name="Getino M."/>
            <person name="Pursley I."/>
            <person name="Horton D.L."/>
            <person name="Alikhan N.F."/>
            <person name="Baker D."/>
            <person name="Gharbi K."/>
            <person name="Hall N."/>
            <person name="Watson M."/>
            <person name="Adriaenssens E.M."/>
            <person name="Foster-Nyarko E."/>
            <person name="Jarju S."/>
            <person name="Secka A."/>
            <person name="Antonio M."/>
            <person name="Oren A."/>
            <person name="Chaudhuri R.R."/>
            <person name="La Ragione R."/>
            <person name="Hildebrand F."/>
            <person name="Pallen M.J."/>
        </authorList>
    </citation>
    <scope>NUCLEOTIDE SEQUENCE</scope>
    <source>
        <strain evidence="8">14700</strain>
    </source>
</reference>
<dbReference type="Proteomes" id="UP000810292">
    <property type="component" value="Unassembled WGS sequence"/>
</dbReference>
<dbReference type="Pfam" id="PF01554">
    <property type="entry name" value="MatE"/>
    <property type="match status" value="2"/>
</dbReference>
<feature type="transmembrane region" description="Helical" evidence="7">
    <location>
        <begin position="105"/>
        <end position="127"/>
    </location>
</feature>